<keyword evidence="4" id="KW-0539">Nucleus</keyword>
<dbReference type="EnsemblPlants" id="Pp3c12_14420V3.2">
    <property type="protein sequence ID" value="Pp3c12_14420V3.2"/>
    <property type="gene ID" value="Pp3c12_14420"/>
</dbReference>
<proteinExistence type="predicted"/>
<dbReference type="SUPFAM" id="SSF50978">
    <property type="entry name" value="WD40 repeat-like"/>
    <property type="match status" value="1"/>
</dbReference>
<dbReference type="GO" id="GO:0048188">
    <property type="term" value="C:Set1C/COMPASS complex"/>
    <property type="evidence" value="ECO:0000318"/>
    <property type="project" value="GO_Central"/>
</dbReference>
<evidence type="ECO:0000256" key="2">
    <source>
        <dbReference type="ARBA" id="ARBA00022574"/>
    </source>
</evidence>
<feature type="compositionally biased region" description="Polar residues" evidence="6">
    <location>
        <begin position="470"/>
        <end position="492"/>
    </location>
</feature>
<dbReference type="AlphaFoldDB" id="A0A2K1JQT2"/>
<feature type="region of interest" description="Disordered" evidence="6">
    <location>
        <begin position="422"/>
        <end position="544"/>
    </location>
</feature>
<dbReference type="PaxDb" id="3218-PP1S70_188V6.1"/>
<reference evidence="7 9" key="2">
    <citation type="journal article" date="2018" name="Plant J.">
        <title>The Physcomitrella patens chromosome-scale assembly reveals moss genome structure and evolution.</title>
        <authorList>
            <person name="Lang D."/>
            <person name="Ullrich K.K."/>
            <person name="Murat F."/>
            <person name="Fuchs J."/>
            <person name="Jenkins J."/>
            <person name="Haas F.B."/>
            <person name="Piednoel M."/>
            <person name="Gundlach H."/>
            <person name="Van Bel M."/>
            <person name="Meyberg R."/>
            <person name="Vives C."/>
            <person name="Morata J."/>
            <person name="Symeonidi A."/>
            <person name="Hiss M."/>
            <person name="Muchero W."/>
            <person name="Kamisugi Y."/>
            <person name="Saleh O."/>
            <person name="Blanc G."/>
            <person name="Decker E.L."/>
            <person name="van Gessel N."/>
            <person name="Grimwood J."/>
            <person name="Hayes R.D."/>
            <person name="Graham S.W."/>
            <person name="Gunter L.E."/>
            <person name="McDaniel S.F."/>
            <person name="Hoernstein S.N.W."/>
            <person name="Larsson A."/>
            <person name="Li F.W."/>
            <person name="Perroud P.F."/>
            <person name="Phillips J."/>
            <person name="Ranjan P."/>
            <person name="Rokshar D.S."/>
            <person name="Rothfels C.J."/>
            <person name="Schneider L."/>
            <person name="Shu S."/>
            <person name="Stevenson D.W."/>
            <person name="Thummler F."/>
            <person name="Tillich M."/>
            <person name="Villarreal Aguilar J.C."/>
            <person name="Widiez T."/>
            <person name="Wong G.K."/>
            <person name="Wymore A."/>
            <person name="Zhang Y."/>
            <person name="Zimmer A.D."/>
            <person name="Quatrano R.S."/>
            <person name="Mayer K.F.X."/>
            <person name="Goodstein D."/>
            <person name="Casacuberta J.M."/>
            <person name="Vandepoele K."/>
            <person name="Reski R."/>
            <person name="Cuming A.C."/>
            <person name="Tuskan G.A."/>
            <person name="Maumus F."/>
            <person name="Salse J."/>
            <person name="Schmutz J."/>
            <person name="Rensing S.A."/>
        </authorList>
    </citation>
    <scope>NUCLEOTIDE SEQUENCE [LARGE SCALE GENOMIC DNA]</scope>
    <source>
        <strain evidence="8 9">cv. Gransden 2004</strain>
    </source>
</reference>
<dbReference type="InterPro" id="IPR037850">
    <property type="entry name" value="RBBP5/Swd1"/>
</dbReference>
<reference evidence="8" key="3">
    <citation type="submission" date="2020-12" db="UniProtKB">
        <authorList>
            <consortium name="EnsemblPlants"/>
        </authorList>
    </citation>
    <scope>IDENTIFICATION</scope>
</reference>
<dbReference type="Proteomes" id="UP000006727">
    <property type="component" value="Chromosome 12"/>
</dbReference>
<dbReference type="GeneID" id="112289829"/>
<dbReference type="PROSITE" id="PS50082">
    <property type="entry name" value="WD_REPEATS_2"/>
    <property type="match status" value="3"/>
</dbReference>
<name>A0A2K1JQT2_PHYPA</name>
<dbReference type="EnsemblPlants" id="Pp3c12_14420V3.1">
    <property type="protein sequence ID" value="Pp3c12_14420V3.1"/>
    <property type="gene ID" value="Pp3c12_14420"/>
</dbReference>
<keyword evidence="2 5" id="KW-0853">WD repeat</keyword>
<feature type="compositionally biased region" description="Basic residues" evidence="6">
    <location>
        <begin position="504"/>
        <end position="513"/>
    </location>
</feature>
<comment type="subcellular location">
    <subcellularLocation>
        <location evidence="1">Nucleus</location>
    </subcellularLocation>
</comment>
<dbReference type="PROSITE" id="PS50294">
    <property type="entry name" value="WD_REPEATS_REGION"/>
    <property type="match status" value="1"/>
</dbReference>
<evidence type="ECO:0000313" key="8">
    <source>
        <dbReference type="EnsemblPlants" id="Pp3c12_14420V3.1"/>
    </source>
</evidence>
<evidence type="ECO:0000256" key="1">
    <source>
        <dbReference type="ARBA" id="ARBA00004123"/>
    </source>
</evidence>
<dbReference type="Pfam" id="PF00400">
    <property type="entry name" value="WD40"/>
    <property type="match status" value="4"/>
</dbReference>
<feature type="compositionally biased region" description="Basic and acidic residues" evidence="6">
    <location>
        <begin position="514"/>
        <end position="524"/>
    </location>
</feature>
<gene>
    <name evidence="8" type="primary">LOC112289829</name>
    <name evidence="7" type="ORF">PHYPA_016280</name>
</gene>
<evidence type="ECO:0000313" key="9">
    <source>
        <dbReference type="Proteomes" id="UP000006727"/>
    </source>
</evidence>
<organism evidence="7">
    <name type="scientific">Physcomitrium patens</name>
    <name type="common">Spreading-leaved earth moss</name>
    <name type="synonym">Physcomitrella patens</name>
    <dbReference type="NCBI Taxonomy" id="3218"/>
    <lineage>
        <taxon>Eukaryota</taxon>
        <taxon>Viridiplantae</taxon>
        <taxon>Streptophyta</taxon>
        <taxon>Embryophyta</taxon>
        <taxon>Bryophyta</taxon>
        <taxon>Bryophytina</taxon>
        <taxon>Bryopsida</taxon>
        <taxon>Funariidae</taxon>
        <taxon>Funariales</taxon>
        <taxon>Funariaceae</taxon>
        <taxon>Physcomitrium</taxon>
    </lineage>
</organism>
<evidence type="ECO:0000256" key="4">
    <source>
        <dbReference type="ARBA" id="ARBA00023242"/>
    </source>
</evidence>
<dbReference type="InterPro" id="IPR036322">
    <property type="entry name" value="WD40_repeat_dom_sf"/>
</dbReference>
<accession>A0A2K1JQT2</accession>
<dbReference type="InterPro" id="IPR001680">
    <property type="entry name" value="WD40_rpt"/>
</dbReference>
<dbReference type="STRING" id="3218.A0A2K1JQT2"/>
<keyword evidence="3" id="KW-0677">Repeat</keyword>
<evidence type="ECO:0000256" key="5">
    <source>
        <dbReference type="PROSITE-ProRule" id="PRU00221"/>
    </source>
</evidence>
<evidence type="ECO:0000313" key="7">
    <source>
        <dbReference type="EMBL" id="PNR43897.1"/>
    </source>
</evidence>
<dbReference type="Gramene" id="Pp3c12_14420V3.2">
    <property type="protein sequence ID" value="Pp3c12_14420V3.2"/>
    <property type="gene ID" value="Pp3c12_14420"/>
</dbReference>
<evidence type="ECO:0008006" key="10">
    <source>
        <dbReference type="Google" id="ProtNLM"/>
    </source>
</evidence>
<dbReference type="FunCoup" id="A0A2K1JQT2">
    <property type="interactions" value="3698"/>
</dbReference>
<sequence>MNLSLIDPFQSDFPEVIEEYLEHGVTKCIAFNRRGTLLAAGCNDGSCTIWDFDTRGVAKELREKEVASPITSVSWSKCGHRLLSAATDKTLSLWDVGKGLKIGSVILQQSALHARLYPGTKRPSVCLACPMSGAPILVNFETGEIHALPVLVSSGDGENGVSHARGGKFGDASAPYSPSAASFNKKGDLIYVGNFKGEILVIDTETRQTRTVVQVPGNAAIRQIVFSRNGQFLLTNSTDRILRVFENLLPRDGAAKALASLIDQKEQGATMSRDVPCLKFTKDFQDAVNKMHWKAACFNGDGECVVGASANKGEHKIHIWNRNFGQLARILEGQKEGLADLAWHPTRPVVASVSMSGIIYIWAKDYTENWSAFAPDFKELEENEEYVEREDEFDIMPETDKVKPTRVDEDADVDIMTTEKVAAFSDSDESEDGLYFLPTVPDRDASPPRPPSSPVASPNTASVPKVDGSMTPSNSAGSQDSDTEPDGQNTEQNSEDDEVGANGRIKRRRKLSKKAAELQAERGRKVSVKKSGSKLGKGEAKGSVSVPSKLIFTDINGGPSSVTPKLKKHMLQDPRGYADDEELSIPKKNIKRVQRLKPVASLSHNNDTSSAYGSPSM</sequence>
<dbReference type="RefSeq" id="XP_024391231.1">
    <property type="nucleotide sequence ID" value="XM_024535463.2"/>
</dbReference>
<keyword evidence="9" id="KW-1185">Reference proteome</keyword>
<dbReference type="SMART" id="SM00320">
    <property type="entry name" value="WD40"/>
    <property type="match status" value="4"/>
</dbReference>
<dbReference type="InterPro" id="IPR019775">
    <property type="entry name" value="WD40_repeat_CS"/>
</dbReference>
<feature type="repeat" description="WD" evidence="5">
    <location>
        <begin position="331"/>
        <end position="362"/>
    </location>
</feature>
<feature type="region of interest" description="Disordered" evidence="6">
    <location>
        <begin position="595"/>
        <end position="617"/>
    </location>
</feature>
<evidence type="ECO:0000256" key="6">
    <source>
        <dbReference type="SAM" id="MobiDB-lite"/>
    </source>
</evidence>
<dbReference type="PROSITE" id="PS00678">
    <property type="entry name" value="WD_REPEATS_1"/>
    <property type="match status" value="2"/>
</dbReference>
<dbReference type="InterPro" id="IPR015943">
    <property type="entry name" value="WD40/YVTN_repeat-like_dom_sf"/>
</dbReference>
<feature type="repeat" description="WD" evidence="5">
    <location>
        <begin position="70"/>
        <end position="104"/>
    </location>
</feature>
<feature type="compositionally biased region" description="Polar residues" evidence="6">
    <location>
        <begin position="602"/>
        <end position="617"/>
    </location>
</feature>
<dbReference type="Gramene" id="Pp3c12_14420V3.1">
    <property type="protein sequence ID" value="Pp3c12_14420V3.1"/>
    <property type="gene ID" value="Pp3c12_14420"/>
</dbReference>
<feature type="repeat" description="WD" evidence="5">
    <location>
        <begin position="29"/>
        <end position="60"/>
    </location>
</feature>
<dbReference type="Gene3D" id="2.130.10.10">
    <property type="entry name" value="YVTN repeat-like/Quinoprotein amine dehydrogenase"/>
    <property type="match status" value="3"/>
</dbReference>
<evidence type="ECO:0000256" key="3">
    <source>
        <dbReference type="ARBA" id="ARBA00022737"/>
    </source>
</evidence>
<dbReference type="PANTHER" id="PTHR44040">
    <property type="entry name" value="RETINOBLASTOMA-BINDING PROTEIN 5"/>
    <property type="match status" value="1"/>
</dbReference>
<protein>
    <recommendedName>
        <fullName evidence="10">Anaphase-promoting complex subunit 4 WD40 domain-containing protein</fullName>
    </recommendedName>
</protein>
<reference evidence="7 9" key="1">
    <citation type="journal article" date="2008" name="Science">
        <title>The Physcomitrella genome reveals evolutionary insights into the conquest of land by plants.</title>
        <authorList>
            <person name="Rensing S."/>
            <person name="Lang D."/>
            <person name="Zimmer A."/>
            <person name="Terry A."/>
            <person name="Salamov A."/>
            <person name="Shapiro H."/>
            <person name="Nishiyama T."/>
            <person name="Perroud P.-F."/>
            <person name="Lindquist E."/>
            <person name="Kamisugi Y."/>
            <person name="Tanahashi T."/>
            <person name="Sakakibara K."/>
            <person name="Fujita T."/>
            <person name="Oishi K."/>
            <person name="Shin-I T."/>
            <person name="Kuroki Y."/>
            <person name="Toyoda A."/>
            <person name="Suzuki Y."/>
            <person name="Hashimoto A."/>
            <person name="Yamaguchi K."/>
            <person name="Sugano A."/>
            <person name="Kohara Y."/>
            <person name="Fujiyama A."/>
            <person name="Anterola A."/>
            <person name="Aoki S."/>
            <person name="Ashton N."/>
            <person name="Barbazuk W.B."/>
            <person name="Barker E."/>
            <person name="Bennetzen J."/>
            <person name="Bezanilla M."/>
            <person name="Blankenship R."/>
            <person name="Cho S.H."/>
            <person name="Dutcher S."/>
            <person name="Estelle M."/>
            <person name="Fawcett J.A."/>
            <person name="Gundlach H."/>
            <person name="Hanada K."/>
            <person name="Heyl A."/>
            <person name="Hicks K.A."/>
            <person name="Hugh J."/>
            <person name="Lohr M."/>
            <person name="Mayer K."/>
            <person name="Melkozernov A."/>
            <person name="Murata T."/>
            <person name="Nelson D."/>
            <person name="Pils B."/>
            <person name="Prigge M."/>
            <person name="Reiss B."/>
            <person name="Renner T."/>
            <person name="Rombauts S."/>
            <person name="Rushton P."/>
            <person name="Sanderfoot A."/>
            <person name="Schween G."/>
            <person name="Shiu S.-H."/>
            <person name="Stueber K."/>
            <person name="Theodoulou F.L."/>
            <person name="Tu H."/>
            <person name="Van de Peer Y."/>
            <person name="Verrier P.J."/>
            <person name="Waters E."/>
            <person name="Wood A."/>
            <person name="Yang L."/>
            <person name="Cove D."/>
            <person name="Cuming A."/>
            <person name="Hasebe M."/>
            <person name="Lucas S."/>
            <person name="Mishler D.B."/>
            <person name="Reski R."/>
            <person name="Grigoriev I."/>
            <person name="Quatrano R.S."/>
            <person name="Boore J.L."/>
        </authorList>
    </citation>
    <scope>NUCLEOTIDE SEQUENCE [LARGE SCALE GENOMIC DNA]</scope>
    <source>
        <strain evidence="8 9">cv. Gransden 2004</strain>
    </source>
</reference>
<dbReference type="PANTHER" id="PTHR44040:SF1">
    <property type="entry name" value="RETINOBLASTOMA-BINDING PROTEIN 5"/>
    <property type="match status" value="1"/>
</dbReference>
<dbReference type="EMBL" id="ABEU02000012">
    <property type="protein sequence ID" value="PNR43897.1"/>
    <property type="molecule type" value="Genomic_DNA"/>
</dbReference>